<evidence type="ECO:0000313" key="8">
    <source>
        <dbReference type="Proteomes" id="UP000193719"/>
    </source>
</evidence>
<keyword evidence="8" id="KW-1185">Reference proteome</keyword>
<evidence type="ECO:0000313" key="7">
    <source>
        <dbReference type="EMBL" id="ORX41631.1"/>
    </source>
</evidence>
<feature type="region of interest" description="Disordered" evidence="5">
    <location>
        <begin position="1"/>
        <end position="21"/>
    </location>
</feature>
<evidence type="ECO:0000256" key="3">
    <source>
        <dbReference type="ARBA" id="ARBA00022833"/>
    </source>
</evidence>
<feature type="region of interest" description="Disordered" evidence="5">
    <location>
        <begin position="551"/>
        <end position="587"/>
    </location>
</feature>
<dbReference type="OrthoDB" id="432970at2759"/>
<evidence type="ECO:0000256" key="1">
    <source>
        <dbReference type="ARBA" id="ARBA00022723"/>
    </source>
</evidence>
<organism evidence="7 8">
    <name type="scientific">Piromyces finnis</name>
    <dbReference type="NCBI Taxonomy" id="1754191"/>
    <lineage>
        <taxon>Eukaryota</taxon>
        <taxon>Fungi</taxon>
        <taxon>Fungi incertae sedis</taxon>
        <taxon>Chytridiomycota</taxon>
        <taxon>Chytridiomycota incertae sedis</taxon>
        <taxon>Neocallimastigomycetes</taxon>
        <taxon>Neocallimastigales</taxon>
        <taxon>Neocallimastigaceae</taxon>
        <taxon>Piromyces</taxon>
    </lineage>
</organism>
<gene>
    <name evidence="7" type="ORF">BCR36DRAFT_363851</name>
</gene>
<dbReference type="SUPFAM" id="SSF144232">
    <property type="entry name" value="HIT/MYND zinc finger-like"/>
    <property type="match status" value="1"/>
</dbReference>
<accession>A0A1Y1UWN9</accession>
<dbReference type="Proteomes" id="UP000193719">
    <property type="component" value="Unassembled WGS sequence"/>
</dbReference>
<reference evidence="7 8" key="2">
    <citation type="submission" date="2016-08" db="EMBL/GenBank/DDBJ databases">
        <title>Pervasive Adenine N6-methylation of Active Genes in Fungi.</title>
        <authorList>
            <consortium name="DOE Joint Genome Institute"/>
            <person name="Mondo S.J."/>
            <person name="Dannebaum R.O."/>
            <person name="Kuo R.C."/>
            <person name="Labutti K."/>
            <person name="Haridas S."/>
            <person name="Kuo A."/>
            <person name="Salamov A."/>
            <person name="Ahrendt S.R."/>
            <person name="Lipzen A."/>
            <person name="Sullivan W."/>
            <person name="Andreopoulos W.B."/>
            <person name="Clum A."/>
            <person name="Lindquist E."/>
            <person name="Daum C."/>
            <person name="Ramamoorthy G.K."/>
            <person name="Gryganskyi A."/>
            <person name="Culley D."/>
            <person name="Magnuson J.K."/>
            <person name="James T.Y."/>
            <person name="O'Malley M.A."/>
            <person name="Stajich J.E."/>
            <person name="Spatafora J.W."/>
            <person name="Visel A."/>
            <person name="Grigoriev I.V."/>
        </authorList>
    </citation>
    <scope>NUCLEOTIDE SEQUENCE [LARGE SCALE GENOMIC DNA]</scope>
    <source>
        <strain evidence="8">finn</strain>
    </source>
</reference>
<feature type="domain" description="MYND-type" evidence="6">
    <location>
        <begin position="155"/>
        <end position="193"/>
    </location>
</feature>
<sequence>MSTSHPFTESDRIKEKKDALEQASHVPQRAETWKLSIQTANLGDVVLYLVNITILSKTEKIDEPDPLVGFESFKHIPTIEELYTIICRASVFPMNRGIINGRPLYLIIDDEISEKSLDEASLNKIKEEIVAPFKKLGIKIVKEIPKEENGTFLICNHCSNPLLKIFRCSRCKAVNYCQRQCQVNDWQFHKFYCKQMQAHVEHAKSQVEELSYIPYLNLKSLDEHLIFPEMYTKEEIEASVNSENDSSSVKIKTKVGGLWAIPQILDGTFTVSHRLAMTGLPYNGIPKESTEENKEKPEEESELKTEENVQEDENNKNDEVKSEEENKTENENDNNIKEKVDKYYENHGDLNDGFPEEFLPWIKHFSLESGFQNSPKVISCWKDYFKAKASDFYPAALLLTTPLSIFYILNKITPQFRDLPKKLSLASGTNLCIHIVNPSQTNIEVLELYQCLLPLIRNVTLDIFFIGPEMAALPLSKQPYEEYMTQTVLAKRRDLSIEFKSETFESCIRLHLARTNYSSFPIDKYPADVVICIDATKNLFSHNITVEVKNENDKKEKNENEDKEKMEEDKKEEGEEENKKEEDIKPKETKTMNLFQYEVIDPIRTKTGKTVESTVCMVIESSETECEIGKHILRHSCNIRFPASTSAIQLNPFRQPWLSRYPNINVPKWTNGFIYGFKV</sequence>
<keyword evidence="2 4" id="KW-0863">Zinc-finger</keyword>
<evidence type="ECO:0000259" key="6">
    <source>
        <dbReference type="PROSITE" id="PS50865"/>
    </source>
</evidence>
<feature type="region of interest" description="Disordered" evidence="5">
    <location>
        <begin position="280"/>
        <end position="338"/>
    </location>
</feature>
<dbReference type="InterPro" id="IPR002893">
    <property type="entry name" value="Znf_MYND"/>
</dbReference>
<dbReference type="GO" id="GO:0008270">
    <property type="term" value="F:zinc ion binding"/>
    <property type="evidence" value="ECO:0007669"/>
    <property type="project" value="UniProtKB-KW"/>
</dbReference>
<reference evidence="7 8" key="1">
    <citation type="submission" date="2016-08" db="EMBL/GenBank/DDBJ databases">
        <title>Genomes of anaerobic fungi encode conserved fungal cellulosomes for biomass hydrolysis.</title>
        <authorList>
            <consortium name="DOE Joint Genome Institute"/>
            <person name="Haitjema C.H."/>
            <person name="Gilmore S.P."/>
            <person name="Henske J.K."/>
            <person name="Solomon K.V."/>
            <person name="De Groot R."/>
            <person name="Kuo A."/>
            <person name="Mondo S.J."/>
            <person name="Salamov A.A."/>
            <person name="Labutti K."/>
            <person name="Zhao Z."/>
            <person name="Chiniquy J."/>
            <person name="Barry K."/>
            <person name="Brewer H.M."/>
            <person name="Purvine S.O."/>
            <person name="Wright A.T."/>
            <person name="Boxma B."/>
            <person name="Van Alen T."/>
            <person name="Hackstein J.H."/>
            <person name="Baker S.E."/>
            <person name="Grigoriev I.V."/>
            <person name="O'Malley M.A."/>
        </authorList>
    </citation>
    <scope>NUCLEOTIDE SEQUENCE [LARGE SCALE GENOMIC DNA]</scope>
    <source>
        <strain evidence="8">finn</strain>
    </source>
</reference>
<dbReference type="PROSITE" id="PS01360">
    <property type="entry name" value="ZF_MYND_1"/>
    <property type="match status" value="1"/>
</dbReference>
<dbReference type="PROSITE" id="PS50865">
    <property type="entry name" value="ZF_MYND_2"/>
    <property type="match status" value="1"/>
</dbReference>
<dbReference type="Pfam" id="PF01753">
    <property type="entry name" value="zf-MYND"/>
    <property type="match status" value="1"/>
</dbReference>
<name>A0A1Y1UWN9_9FUNG</name>
<keyword evidence="3" id="KW-0862">Zinc</keyword>
<dbReference type="Gene3D" id="6.10.140.2220">
    <property type="match status" value="1"/>
</dbReference>
<proteinExistence type="predicted"/>
<protein>
    <recommendedName>
        <fullName evidence="6">MYND-type domain-containing protein</fullName>
    </recommendedName>
</protein>
<keyword evidence="1" id="KW-0479">Metal-binding</keyword>
<dbReference type="Pfam" id="PF20179">
    <property type="entry name" value="MSS51_C"/>
    <property type="match status" value="1"/>
</dbReference>
<evidence type="ECO:0000256" key="4">
    <source>
        <dbReference type="PROSITE-ProRule" id="PRU00134"/>
    </source>
</evidence>
<feature type="compositionally biased region" description="Basic and acidic residues" evidence="5">
    <location>
        <begin position="288"/>
        <end position="338"/>
    </location>
</feature>
<feature type="compositionally biased region" description="Basic and acidic residues" evidence="5">
    <location>
        <begin position="8"/>
        <end position="20"/>
    </location>
</feature>
<evidence type="ECO:0000256" key="5">
    <source>
        <dbReference type="SAM" id="MobiDB-lite"/>
    </source>
</evidence>
<comment type="caution">
    <text evidence="7">The sequence shown here is derived from an EMBL/GenBank/DDBJ whole genome shotgun (WGS) entry which is preliminary data.</text>
</comment>
<dbReference type="STRING" id="1754191.A0A1Y1UWN9"/>
<dbReference type="PANTHER" id="PTHR47570">
    <property type="entry name" value="ZINC ION BINDING PROTEIN"/>
    <property type="match status" value="1"/>
</dbReference>
<evidence type="ECO:0000256" key="2">
    <source>
        <dbReference type="ARBA" id="ARBA00022771"/>
    </source>
</evidence>
<dbReference type="EMBL" id="MCFH01000081">
    <property type="protein sequence ID" value="ORX41631.1"/>
    <property type="molecule type" value="Genomic_DNA"/>
</dbReference>
<dbReference type="AlphaFoldDB" id="A0A1Y1UWN9"/>
<dbReference type="InterPro" id="IPR046824">
    <property type="entry name" value="Mss51-like_C"/>
</dbReference>
<dbReference type="PANTHER" id="PTHR47570:SF1">
    <property type="entry name" value="ZINC ION BINDING PROTEIN"/>
    <property type="match status" value="1"/>
</dbReference>